<name>Q5FN53_GLUOX</name>
<feature type="transmembrane region" description="Helical" evidence="2">
    <location>
        <begin position="74"/>
        <end position="99"/>
    </location>
</feature>
<keyword evidence="4" id="KW-1185">Reference proteome</keyword>
<accession>Q5FN53</accession>
<gene>
    <name evidence="3" type="ordered locus">GOX2463</name>
</gene>
<organism evidence="3 4">
    <name type="scientific">Gluconobacter oxydans (strain 621H)</name>
    <name type="common">Gluconobacter suboxydans</name>
    <dbReference type="NCBI Taxonomy" id="290633"/>
    <lineage>
        <taxon>Bacteria</taxon>
        <taxon>Pseudomonadati</taxon>
        <taxon>Pseudomonadota</taxon>
        <taxon>Alphaproteobacteria</taxon>
        <taxon>Acetobacterales</taxon>
        <taxon>Acetobacteraceae</taxon>
        <taxon>Gluconobacter</taxon>
    </lineage>
</organism>
<reference evidence="3 4" key="1">
    <citation type="journal article" date="2005" name="Nat. Biotechnol.">
        <title>Complete genome sequence of the acetic acid bacterium Gluconobacter oxydans.</title>
        <authorList>
            <person name="Prust C."/>
            <person name="Hoffmeister M."/>
            <person name="Liesegang H."/>
            <person name="Wiezer A."/>
            <person name="Fricke W.F."/>
            <person name="Ehrenreich A."/>
            <person name="Gottschalk G."/>
            <person name="Deppenmeier U."/>
        </authorList>
    </citation>
    <scope>NUCLEOTIDE SEQUENCE [LARGE SCALE GENOMIC DNA]</scope>
    <source>
        <strain evidence="3 4">621H</strain>
    </source>
</reference>
<evidence type="ECO:0000313" key="3">
    <source>
        <dbReference type="EMBL" id="AAW62194.1"/>
    </source>
</evidence>
<dbReference type="RefSeq" id="WP_011253962.1">
    <property type="nucleotide sequence ID" value="NC_006677.1"/>
</dbReference>
<protein>
    <submittedName>
        <fullName evidence="3">Uncharacterized protein</fullName>
    </submittedName>
</protein>
<feature type="region of interest" description="Disordered" evidence="1">
    <location>
        <begin position="1"/>
        <end position="28"/>
    </location>
</feature>
<feature type="compositionally biased region" description="Acidic residues" evidence="1">
    <location>
        <begin position="1"/>
        <end position="10"/>
    </location>
</feature>
<evidence type="ECO:0000313" key="4">
    <source>
        <dbReference type="Proteomes" id="UP000006375"/>
    </source>
</evidence>
<dbReference type="STRING" id="290633.GOX2463"/>
<dbReference type="HOGENOM" id="CLU_1793751_0_0_5"/>
<keyword evidence="2" id="KW-0472">Membrane</keyword>
<sequence length="144" mass="15575">MSDTQPEEDPAPLPRDPQLDNALDTEDRRERKSQRKYLFFWGGATALLYVAALPVAILSYLWSGDIPILDTEGGWKALAAVDAAFAMMAFIPLSIFWTLAKITAPTASGNKESPTDGEALATSIRDACAAVKDMLTSILSAVKK</sequence>
<dbReference type="Proteomes" id="UP000006375">
    <property type="component" value="Chromosome"/>
</dbReference>
<dbReference type="AlphaFoldDB" id="Q5FN53"/>
<proteinExistence type="predicted"/>
<keyword evidence="2" id="KW-0812">Transmembrane</keyword>
<evidence type="ECO:0000256" key="2">
    <source>
        <dbReference type="SAM" id="Phobius"/>
    </source>
</evidence>
<dbReference type="EMBL" id="CP000009">
    <property type="protein sequence ID" value="AAW62194.1"/>
    <property type="molecule type" value="Genomic_DNA"/>
</dbReference>
<dbReference type="KEGG" id="gox:GOX2463"/>
<evidence type="ECO:0000256" key="1">
    <source>
        <dbReference type="SAM" id="MobiDB-lite"/>
    </source>
</evidence>
<feature type="transmembrane region" description="Helical" evidence="2">
    <location>
        <begin position="38"/>
        <end position="62"/>
    </location>
</feature>
<keyword evidence="2" id="KW-1133">Transmembrane helix</keyword>